<feature type="binding site" evidence="8">
    <location>
        <position position="88"/>
    </location>
    <ligand>
        <name>substrate</name>
    </ligand>
</feature>
<evidence type="ECO:0000256" key="5">
    <source>
        <dbReference type="ARBA" id="ARBA00012060"/>
    </source>
</evidence>
<protein>
    <recommendedName>
        <fullName evidence="5 8">3-dehydroquinate dehydratase</fullName>
        <shortName evidence="8">3-dehydroquinase</shortName>
        <ecNumber evidence="5 8">4.2.1.10</ecNumber>
    </recommendedName>
    <alternativeName>
        <fullName evidence="8">Type II DHQase</fullName>
    </alternativeName>
</protein>
<accession>A0ABV7WC47</accession>
<comment type="pathway">
    <text evidence="2 8">Metabolic intermediate biosynthesis; chorismate biosynthesis; chorismate from D-erythrose 4-phosphate and phosphoenolpyruvate: step 3/7.</text>
</comment>
<feature type="binding site" evidence="8">
    <location>
        <begin position="112"/>
        <end position="113"/>
    </location>
    <ligand>
        <name>substrate</name>
    </ligand>
</feature>
<evidence type="ECO:0000256" key="7">
    <source>
        <dbReference type="ARBA" id="ARBA00023239"/>
    </source>
</evidence>
<feature type="binding site" evidence="8">
    <location>
        <position position="122"/>
    </location>
    <ligand>
        <name>substrate</name>
    </ligand>
</feature>
<dbReference type="RefSeq" id="WP_340290639.1">
    <property type="nucleotide sequence ID" value="NZ_JBBEOI010000021.1"/>
</dbReference>
<comment type="caution">
    <text evidence="9">The sequence shown here is derived from an EMBL/GenBank/DDBJ whole genome shotgun (WGS) entry which is preliminary data.</text>
</comment>
<dbReference type="NCBIfam" id="NF003807">
    <property type="entry name" value="PRK05395.1-4"/>
    <property type="match status" value="1"/>
</dbReference>
<evidence type="ECO:0000256" key="3">
    <source>
        <dbReference type="ARBA" id="ARBA00011037"/>
    </source>
</evidence>
<feature type="active site" description="Proton donor" evidence="8">
    <location>
        <position position="111"/>
    </location>
</feature>
<feature type="binding site" evidence="8">
    <location>
        <position position="82"/>
    </location>
    <ligand>
        <name>substrate</name>
    </ligand>
</feature>
<name>A0ABV7WC47_9MICO</name>
<keyword evidence="8" id="KW-0028">Amino-acid biosynthesis</keyword>
<evidence type="ECO:0000256" key="6">
    <source>
        <dbReference type="ARBA" id="ARBA00023141"/>
    </source>
</evidence>
<reference evidence="10" key="1">
    <citation type="journal article" date="2019" name="Int. J. Syst. Evol. Microbiol.">
        <title>The Global Catalogue of Microorganisms (GCM) 10K type strain sequencing project: providing services to taxonomists for standard genome sequencing and annotation.</title>
        <authorList>
            <consortium name="The Broad Institute Genomics Platform"/>
            <consortium name="The Broad Institute Genome Sequencing Center for Infectious Disease"/>
            <person name="Wu L."/>
            <person name="Ma J."/>
        </authorList>
    </citation>
    <scope>NUCLEOTIDE SEQUENCE [LARGE SCALE GENOMIC DNA]</scope>
    <source>
        <strain evidence="10">NCAIM B.02333</strain>
    </source>
</reference>
<dbReference type="PIRSF" id="PIRSF001399">
    <property type="entry name" value="DHquinase_II"/>
    <property type="match status" value="1"/>
</dbReference>
<dbReference type="CDD" id="cd00466">
    <property type="entry name" value="DHQase_II"/>
    <property type="match status" value="1"/>
</dbReference>
<dbReference type="Proteomes" id="UP001595685">
    <property type="component" value="Unassembled WGS sequence"/>
</dbReference>
<feature type="active site" description="Proton acceptor" evidence="8">
    <location>
        <position position="31"/>
    </location>
</feature>
<evidence type="ECO:0000313" key="9">
    <source>
        <dbReference type="EMBL" id="MFC3687380.1"/>
    </source>
</evidence>
<dbReference type="Pfam" id="PF01220">
    <property type="entry name" value="DHquinase_II"/>
    <property type="match status" value="1"/>
</dbReference>
<dbReference type="PROSITE" id="PS01029">
    <property type="entry name" value="DEHYDROQUINASE_II"/>
    <property type="match status" value="1"/>
</dbReference>
<sequence length="157" mass="16387">MSDAAPAPRPEVLVLNGPNLSRLGSREPDVYGRTDHDGLVALVARAADELGVRAEVRQSDDESDLVAWLHEAVDRGLHVVVNPAAFTHYSYALRDAAALVTGAGLVLVEVHISNPGAREQFRRHSVVTPVATGVVAGFGVAGYALALHAVVGAAAAR</sequence>
<comment type="similarity">
    <text evidence="3 8">Belongs to the type-II 3-dehydroquinase family.</text>
</comment>
<comment type="subunit">
    <text evidence="4 8">Homododecamer.</text>
</comment>
<organism evidence="9 10">
    <name type="scientific">Aquipuribacter hungaricus</name>
    <dbReference type="NCBI Taxonomy" id="545624"/>
    <lineage>
        <taxon>Bacteria</taxon>
        <taxon>Bacillati</taxon>
        <taxon>Actinomycetota</taxon>
        <taxon>Actinomycetes</taxon>
        <taxon>Micrococcales</taxon>
        <taxon>Intrasporangiaceae</taxon>
        <taxon>Aquipuribacter</taxon>
    </lineage>
</organism>
<dbReference type="InterPro" id="IPR036441">
    <property type="entry name" value="DHquinase_II_sf"/>
</dbReference>
<dbReference type="PANTHER" id="PTHR21272">
    <property type="entry name" value="CATABOLIC 3-DEHYDROQUINASE"/>
    <property type="match status" value="1"/>
</dbReference>
<feature type="site" description="Transition state stabilizer" evidence="8">
    <location>
        <position position="26"/>
    </location>
</feature>
<keyword evidence="10" id="KW-1185">Reference proteome</keyword>
<evidence type="ECO:0000313" key="10">
    <source>
        <dbReference type="Proteomes" id="UP001595685"/>
    </source>
</evidence>
<dbReference type="NCBIfam" id="NF003805">
    <property type="entry name" value="PRK05395.1-2"/>
    <property type="match status" value="1"/>
</dbReference>
<dbReference type="HAMAP" id="MF_00169">
    <property type="entry name" value="AroQ"/>
    <property type="match status" value="1"/>
</dbReference>
<evidence type="ECO:0000256" key="4">
    <source>
        <dbReference type="ARBA" id="ARBA00011193"/>
    </source>
</evidence>
<dbReference type="GO" id="GO:0003855">
    <property type="term" value="F:3-dehydroquinate dehydratase activity"/>
    <property type="evidence" value="ECO:0007669"/>
    <property type="project" value="UniProtKB-EC"/>
</dbReference>
<evidence type="ECO:0000256" key="2">
    <source>
        <dbReference type="ARBA" id="ARBA00004902"/>
    </source>
</evidence>
<comment type="function">
    <text evidence="8">Catalyzes a trans-dehydration via an enolate intermediate.</text>
</comment>
<evidence type="ECO:0000256" key="1">
    <source>
        <dbReference type="ARBA" id="ARBA00001864"/>
    </source>
</evidence>
<dbReference type="InterPro" id="IPR001874">
    <property type="entry name" value="DHquinase_II"/>
</dbReference>
<feature type="binding site" evidence="8">
    <location>
        <position position="95"/>
    </location>
    <ligand>
        <name>substrate</name>
    </ligand>
</feature>
<dbReference type="SUPFAM" id="SSF52304">
    <property type="entry name" value="Type II 3-dehydroquinate dehydratase"/>
    <property type="match status" value="1"/>
</dbReference>
<dbReference type="Gene3D" id="3.40.50.9100">
    <property type="entry name" value="Dehydroquinase, class II"/>
    <property type="match status" value="1"/>
</dbReference>
<proteinExistence type="inferred from homology"/>
<keyword evidence="6 8" id="KW-0057">Aromatic amino acid biosynthesis</keyword>
<comment type="catalytic activity">
    <reaction evidence="1 8">
        <text>3-dehydroquinate = 3-dehydroshikimate + H2O</text>
        <dbReference type="Rhea" id="RHEA:21096"/>
        <dbReference type="ChEBI" id="CHEBI:15377"/>
        <dbReference type="ChEBI" id="CHEBI:16630"/>
        <dbReference type="ChEBI" id="CHEBI:32364"/>
        <dbReference type="EC" id="4.2.1.10"/>
    </reaction>
</comment>
<dbReference type="PANTHER" id="PTHR21272:SF3">
    <property type="entry name" value="CATABOLIC 3-DEHYDROQUINASE"/>
    <property type="match status" value="1"/>
</dbReference>
<evidence type="ECO:0000256" key="8">
    <source>
        <dbReference type="HAMAP-Rule" id="MF_00169"/>
    </source>
</evidence>
<keyword evidence="7 8" id="KW-0456">Lyase</keyword>
<dbReference type="EC" id="4.2.1.10" evidence="5 8"/>
<dbReference type="EMBL" id="JBHRWW010000002">
    <property type="protein sequence ID" value="MFC3687380.1"/>
    <property type="molecule type" value="Genomic_DNA"/>
</dbReference>
<gene>
    <name evidence="8" type="primary">aroQ</name>
    <name evidence="9" type="ORF">ACFOLH_03385</name>
</gene>
<dbReference type="InterPro" id="IPR018509">
    <property type="entry name" value="DHquinase_II_CS"/>
</dbReference>